<evidence type="ECO:0000259" key="2">
    <source>
        <dbReference type="PROSITE" id="PS50106"/>
    </source>
</evidence>
<name>A0A3B3QAI2_9TELE</name>
<dbReference type="GO" id="GO:0045211">
    <property type="term" value="C:postsynaptic membrane"/>
    <property type="evidence" value="ECO:0007669"/>
    <property type="project" value="TreeGrafter"/>
</dbReference>
<feature type="domain" description="PDZ" evidence="2">
    <location>
        <begin position="18"/>
        <end position="112"/>
    </location>
</feature>
<accession>A0A3B3QAI2</accession>
<dbReference type="GO" id="GO:0014069">
    <property type="term" value="C:postsynaptic density"/>
    <property type="evidence" value="ECO:0007669"/>
    <property type="project" value="TreeGrafter"/>
</dbReference>
<protein>
    <recommendedName>
        <fullName evidence="2">PDZ domain-containing protein</fullName>
    </recommendedName>
</protein>
<dbReference type="Proteomes" id="UP000261540">
    <property type="component" value="Unplaced"/>
</dbReference>
<evidence type="ECO:0000313" key="3">
    <source>
        <dbReference type="Ensembl" id="ENSPKIP00000003178.1"/>
    </source>
</evidence>
<dbReference type="SUPFAM" id="SSF50156">
    <property type="entry name" value="PDZ domain-like"/>
    <property type="match status" value="1"/>
</dbReference>
<organism evidence="3 4">
    <name type="scientific">Paramormyrops kingsleyae</name>
    <dbReference type="NCBI Taxonomy" id="1676925"/>
    <lineage>
        <taxon>Eukaryota</taxon>
        <taxon>Metazoa</taxon>
        <taxon>Chordata</taxon>
        <taxon>Craniata</taxon>
        <taxon>Vertebrata</taxon>
        <taxon>Euteleostomi</taxon>
        <taxon>Actinopterygii</taxon>
        <taxon>Neopterygii</taxon>
        <taxon>Teleostei</taxon>
        <taxon>Osteoglossocephala</taxon>
        <taxon>Osteoglossomorpha</taxon>
        <taxon>Osteoglossiformes</taxon>
        <taxon>Mormyridae</taxon>
        <taxon>Paramormyrops</taxon>
    </lineage>
</organism>
<dbReference type="InterPro" id="IPR001478">
    <property type="entry name" value="PDZ"/>
</dbReference>
<dbReference type="CDD" id="cd06746">
    <property type="entry name" value="PDZ_SHANK1_3-like"/>
    <property type="match status" value="1"/>
</dbReference>
<reference evidence="3" key="1">
    <citation type="submission" date="2025-08" db="UniProtKB">
        <authorList>
            <consortium name="Ensembl"/>
        </authorList>
    </citation>
    <scope>IDENTIFICATION</scope>
</reference>
<dbReference type="GO" id="GO:0030160">
    <property type="term" value="F:synaptic receptor adaptor activity"/>
    <property type="evidence" value="ECO:0007669"/>
    <property type="project" value="TreeGrafter"/>
</dbReference>
<dbReference type="PROSITE" id="PS50106">
    <property type="entry name" value="PDZ"/>
    <property type="match status" value="1"/>
</dbReference>
<dbReference type="AlphaFoldDB" id="A0A3B3QAI2"/>
<feature type="region of interest" description="Disordered" evidence="1">
    <location>
        <begin position="115"/>
        <end position="134"/>
    </location>
</feature>
<sequence length="210" mass="23090">METGLWFRVSDYIIKEKTVLLQKKDNEGFGFVLRGAKAQTPIEEFTPTPAFPALQYLESVDEGGVAWRAGLRMGDFLIEVNGQNVVKVGHRQVVNMIRQGGNNLMVKVVMVTRNPDMEDGGRKKIPQQSKRLSAPAIALRSKSMTSELEEMGGSRAAGVQELSISSCSFSRPTLSLPPAPKHVASGIKPPTPPPHTHTKNLLFMFGYQNV</sequence>
<proteinExistence type="predicted"/>
<dbReference type="InterPro" id="IPR051569">
    <property type="entry name" value="SHANK"/>
</dbReference>
<dbReference type="STRING" id="1676925.ENSPKIP00000003178"/>
<dbReference type="FunFam" id="2.30.42.10:FF:000018">
    <property type="entry name" value="SH3 and multiple ankyrin repeat domains protein 2"/>
    <property type="match status" value="1"/>
</dbReference>
<reference evidence="3" key="2">
    <citation type="submission" date="2025-09" db="UniProtKB">
        <authorList>
            <consortium name="Ensembl"/>
        </authorList>
    </citation>
    <scope>IDENTIFICATION</scope>
</reference>
<dbReference type="InterPro" id="IPR036034">
    <property type="entry name" value="PDZ_sf"/>
</dbReference>
<dbReference type="Ensembl" id="ENSPKIT00000027137.1">
    <property type="protein sequence ID" value="ENSPKIP00000003178.1"/>
    <property type="gene ID" value="ENSPKIG00000020779.1"/>
</dbReference>
<dbReference type="SMART" id="SM00228">
    <property type="entry name" value="PDZ"/>
    <property type="match status" value="1"/>
</dbReference>
<keyword evidence="4" id="KW-1185">Reference proteome</keyword>
<dbReference type="PANTHER" id="PTHR24135">
    <property type="entry name" value="SH3 AND MULTIPLE ANKYRIN REPEAT DOMAINS PROTEIN"/>
    <property type="match status" value="1"/>
</dbReference>
<dbReference type="GeneTree" id="ENSGT00940000153561"/>
<dbReference type="Pfam" id="PF00595">
    <property type="entry name" value="PDZ"/>
    <property type="match status" value="1"/>
</dbReference>
<feature type="region of interest" description="Disordered" evidence="1">
    <location>
        <begin position="176"/>
        <end position="195"/>
    </location>
</feature>
<evidence type="ECO:0000256" key="1">
    <source>
        <dbReference type="SAM" id="MobiDB-lite"/>
    </source>
</evidence>
<dbReference type="GO" id="GO:0043197">
    <property type="term" value="C:dendritic spine"/>
    <property type="evidence" value="ECO:0007669"/>
    <property type="project" value="TreeGrafter"/>
</dbReference>
<dbReference type="GO" id="GO:0035255">
    <property type="term" value="F:ionotropic glutamate receptor binding"/>
    <property type="evidence" value="ECO:0007669"/>
    <property type="project" value="TreeGrafter"/>
</dbReference>
<dbReference type="PANTHER" id="PTHR24135:SF3">
    <property type="entry name" value="SH3 AND MULTIPLE ANKYRIN REPEAT DOMAINS PROTEIN 1"/>
    <property type="match status" value="1"/>
</dbReference>
<dbReference type="Gene3D" id="2.30.42.10">
    <property type="match status" value="1"/>
</dbReference>
<evidence type="ECO:0000313" key="4">
    <source>
        <dbReference type="Proteomes" id="UP000261540"/>
    </source>
</evidence>